<dbReference type="InterPro" id="IPR036047">
    <property type="entry name" value="F-box-like_dom_sf"/>
</dbReference>
<dbReference type="Gene3D" id="1.20.5.1700">
    <property type="match status" value="1"/>
</dbReference>
<dbReference type="InterPro" id="IPR032675">
    <property type="entry name" value="LRR_dom_sf"/>
</dbReference>
<feature type="coiled-coil region" evidence="1">
    <location>
        <begin position="3"/>
        <end position="69"/>
    </location>
</feature>
<evidence type="ECO:0000313" key="3">
    <source>
        <dbReference type="EMBL" id="KAF0300779.1"/>
    </source>
</evidence>
<dbReference type="InterPro" id="IPR001810">
    <property type="entry name" value="F-box_dom"/>
</dbReference>
<dbReference type="Pfam" id="PF00646">
    <property type="entry name" value="F-box"/>
    <property type="match status" value="1"/>
</dbReference>
<comment type="caution">
    <text evidence="3">The sequence shown here is derived from an EMBL/GenBank/DDBJ whole genome shotgun (WGS) entry which is preliminary data.</text>
</comment>
<sequence>METGQLQEEFIQMKAEMARLKEELTHRNKEDKEDIARLNGELTTLKGDNATLRQEVVHLREEVVRLRQAVLEERTTHQTVVEELLLEVGRRAAPSDRSQSDGEEVDSLKADTRDKCDVISSCDVITPTAEEAGPAGGDVREAAARWAPAIYLLDHELLKMVLSNMDCREMFRARRVCRRWRSAVDDIVSDCRREVTDQQTRGGEVPAPATSLELVLKVQDQPKMTELQAPTAATDTDLRLVAATCHGLEKANLRDFKLRVSALRRLARFNATCLRELTLPAGVSDWQLEALLEPLKALERLDVSPPVDSSGKWLRLLPKSLGRLDITGSGMTESPLYHARWPTSGLDVAIQKGTDVLLGQVAALVTRTVTGLFISESPSVTPEAAGRLLTALTSLKDVTIRGPGVICDTVLTALHVCSLLHTLELQDKRSPTDIPALTQSEVAAVSRMAVTCRKLYTLFIGSSTENCQAVLTALHEADLGCDAGQIRTINLYIPKSVSDKLTERPNSSKICLRYFT</sequence>
<dbReference type="Proteomes" id="UP000440578">
    <property type="component" value="Unassembled WGS sequence"/>
</dbReference>
<keyword evidence="1" id="KW-0175">Coiled coil</keyword>
<dbReference type="PROSITE" id="PS50181">
    <property type="entry name" value="FBOX"/>
    <property type="match status" value="1"/>
</dbReference>
<dbReference type="Gene3D" id="1.20.1280.50">
    <property type="match status" value="1"/>
</dbReference>
<organism evidence="3 4">
    <name type="scientific">Amphibalanus amphitrite</name>
    <name type="common">Striped barnacle</name>
    <name type="synonym">Balanus amphitrite</name>
    <dbReference type="NCBI Taxonomy" id="1232801"/>
    <lineage>
        <taxon>Eukaryota</taxon>
        <taxon>Metazoa</taxon>
        <taxon>Ecdysozoa</taxon>
        <taxon>Arthropoda</taxon>
        <taxon>Crustacea</taxon>
        <taxon>Multicrustacea</taxon>
        <taxon>Cirripedia</taxon>
        <taxon>Thoracica</taxon>
        <taxon>Thoracicalcarea</taxon>
        <taxon>Balanomorpha</taxon>
        <taxon>Balanoidea</taxon>
        <taxon>Balanidae</taxon>
        <taxon>Amphibalaninae</taxon>
        <taxon>Amphibalanus</taxon>
    </lineage>
</organism>
<protein>
    <recommendedName>
        <fullName evidence="2">F-box domain-containing protein</fullName>
    </recommendedName>
</protein>
<dbReference type="OrthoDB" id="7787357at2759"/>
<name>A0A6A4W653_AMPAM</name>
<evidence type="ECO:0000313" key="4">
    <source>
        <dbReference type="Proteomes" id="UP000440578"/>
    </source>
</evidence>
<reference evidence="3 4" key="1">
    <citation type="submission" date="2019-07" db="EMBL/GenBank/DDBJ databases">
        <title>Draft genome assembly of a fouling barnacle, Amphibalanus amphitrite (Darwin, 1854): The first reference genome for Thecostraca.</title>
        <authorList>
            <person name="Kim W."/>
        </authorList>
    </citation>
    <scope>NUCLEOTIDE SEQUENCE [LARGE SCALE GENOMIC DNA]</scope>
    <source>
        <strain evidence="3">SNU_AA5</strain>
        <tissue evidence="3">Soma without cirri and trophi</tissue>
    </source>
</reference>
<dbReference type="SMART" id="SM00256">
    <property type="entry name" value="FBOX"/>
    <property type="match status" value="1"/>
</dbReference>
<keyword evidence="4" id="KW-1185">Reference proteome</keyword>
<dbReference type="EMBL" id="VIIS01001234">
    <property type="protein sequence ID" value="KAF0300779.1"/>
    <property type="molecule type" value="Genomic_DNA"/>
</dbReference>
<evidence type="ECO:0000259" key="2">
    <source>
        <dbReference type="PROSITE" id="PS50181"/>
    </source>
</evidence>
<gene>
    <name evidence="3" type="ORF">FJT64_026778</name>
</gene>
<feature type="domain" description="F-box" evidence="2">
    <location>
        <begin position="147"/>
        <end position="195"/>
    </location>
</feature>
<dbReference type="SUPFAM" id="SSF81383">
    <property type="entry name" value="F-box domain"/>
    <property type="match status" value="1"/>
</dbReference>
<dbReference type="AlphaFoldDB" id="A0A6A4W653"/>
<dbReference type="Gene3D" id="3.80.10.10">
    <property type="entry name" value="Ribonuclease Inhibitor"/>
    <property type="match status" value="1"/>
</dbReference>
<accession>A0A6A4W653</accession>
<proteinExistence type="predicted"/>
<dbReference type="SUPFAM" id="SSF52047">
    <property type="entry name" value="RNI-like"/>
    <property type="match status" value="1"/>
</dbReference>
<evidence type="ECO:0000256" key="1">
    <source>
        <dbReference type="SAM" id="Coils"/>
    </source>
</evidence>